<accession>A0A7J7FF20</accession>
<dbReference type="InterPro" id="IPR011032">
    <property type="entry name" value="GroES-like_sf"/>
</dbReference>
<evidence type="ECO:0000256" key="1">
    <source>
        <dbReference type="ARBA" id="ARBA00022723"/>
    </source>
</evidence>
<dbReference type="Gene3D" id="3.40.50.720">
    <property type="entry name" value="NAD(P)-binding Rossmann-like Domain"/>
    <property type="match status" value="1"/>
</dbReference>
<keyword evidence="6" id="KW-1185">Reference proteome</keyword>
<dbReference type="GO" id="GO:0042572">
    <property type="term" value="P:retinol metabolic process"/>
    <property type="evidence" value="ECO:0007669"/>
    <property type="project" value="TreeGrafter"/>
</dbReference>
<keyword evidence="2" id="KW-0862">Zinc</keyword>
<feature type="non-terminal residue" evidence="5">
    <location>
        <position position="192"/>
    </location>
</feature>
<dbReference type="SUPFAM" id="SSF50129">
    <property type="entry name" value="GroES-like"/>
    <property type="match status" value="1"/>
</dbReference>
<dbReference type="PANTHER" id="PTHR43880:SF2">
    <property type="entry name" value="ALL-TRANS-RETINOL DEHYDROGENASE [NAD(+)] ADH7"/>
    <property type="match status" value="1"/>
</dbReference>
<dbReference type="Pfam" id="PF08240">
    <property type="entry name" value="ADH_N"/>
    <property type="match status" value="1"/>
</dbReference>
<protein>
    <recommendedName>
        <fullName evidence="4">Alcohol dehydrogenase-like N-terminal domain-containing protein</fullName>
    </recommendedName>
</protein>
<dbReference type="InterPro" id="IPR013154">
    <property type="entry name" value="ADH-like_N"/>
</dbReference>
<dbReference type="InterPro" id="IPR002328">
    <property type="entry name" value="ADH_Zn_CS"/>
</dbReference>
<evidence type="ECO:0000256" key="3">
    <source>
        <dbReference type="ARBA" id="ARBA00023002"/>
    </source>
</evidence>
<comment type="caution">
    <text evidence="5">The sequence shown here is derived from an EMBL/GenBank/DDBJ whole genome shotgun (WGS) entry which is preliminary data.</text>
</comment>
<evidence type="ECO:0000313" key="5">
    <source>
        <dbReference type="EMBL" id="KAF5926663.1"/>
    </source>
</evidence>
<name>A0A7J7FF20_DICBM</name>
<gene>
    <name evidence="5" type="ORF">HPG69_001292</name>
</gene>
<dbReference type="GO" id="GO:0042573">
    <property type="term" value="P:retinoic acid metabolic process"/>
    <property type="evidence" value="ECO:0007669"/>
    <property type="project" value="TreeGrafter"/>
</dbReference>
<dbReference type="PANTHER" id="PTHR43880">
    <property type="entry name" value="ALCOHOL DEHYDROGENASE"/>
    <property type="match status" value="1"/>
</dbReference>
<dbReference type="Proteomes" id="UP000551758">
    <property type="component" value="Unassembled WGS sequence"/>
</dbReference>
<proteinExistence type="predicted"/>
<dbReference type="AlphaFoldDB" id="A0A7J7FF20"/>
<sequence>VIKCKAAVLWEEKKPFSIEEIEVAPPKAKEVCIKILATGICCTDDHMIKGAMVSKFPMIVGHEATGVVESTGEGVTTVKPRDNVIPLFLPQCRECDACRNPDGNLCIRSDVTDCGVTDGTTRLPCKGKLVYHFVNTSTFTDSFRGKSCLIGCGFSTGYGAAVKTGKLRNRSLLVQLVLSLAREELAFQSSSA</sequence>
<evidence type="ECO:0000259" key="4">
    <source>
        <dbReference type="Pfam" id="PF08240"/>
    </source>
</evidence>
<keyword evidence="1" id="KW-0479">Metal-binding</keyword>
<feature type="non-terminal residue" evidence="5">
    <location>
        <position position="1"/>
    </location>
</feature>
<reference evidence="5 6" key="1">
    <citation type="journal article" date="2020" name="Mol. Biol. Evol.">
        <title>Interspecific Gene Flow and the Evolution of Specialization in Black and White Rhinoceros.</title>
        <authorList>
            <person name="Moodley Y."/>
            <person name="Westbury M.V."/>
            <person name="Russo I.M."/>
            <person name="Gopalakrishnan S."/>
            <person name="Rakotoarivelo A."/>
            <person name="Olsen R.A."/>
            <person name="Prost S."/>
            <person name="Tunstall T."/>
            <person name="Ryder O.A."/>
            <person name="Dalen L."/>
            <person name="Bruford M.W."/>
        </authorList>
    </citation>
    <scope>NUCLEOTIDE SEQUENCE [LARGE SCALE GENOMIC DNA]</scope>
    <source>
        <strain evidence="5">SBR-YM</strain>
        <tissue evidence="5">Skin</tissue>
    </source>
</reference>
<keyword evidence="3" id="KW-0560">Oxidoreductase</keyword>
<organism evidence="5 6">
    <name type="scientific">Diceros bicornis minor</name>
    <name type="common">South-central black rhinoceros</name>
    <dbReference type="NCBI Taxonomy" id="77932"/>
    <lineage>
        <taxon>Eukaryota</taxon>
        <taxon>Metazoa</taxon>
        <taxon>Chordata</taxon>
        <taxon>Craniata</taxon>
        <taxon>Vertebrata</taxon>
        <taxon>Euteleostomi</taxon>
        <taxon>Mammalia</taxon>
        <taxon>Eutheria</taxon>
        <taxon>Laurasiatheria</taxon>
        <taxon>Perissodactyla</taxon>
        <taxon>Rhinocerotidae</taxon>
        <taxon>Diceros</taxon>
    </lineage>
</organism>
<evidence type="ECO:0000256" key="2">
    <source>
        <dbReference type="ARBA" id="ARBA00022833"/>
    </source>
</evidence>
<evidence type="ECO:0000313" key="6">
    <source>
        <dbReference type="Proteomes" id="UP000551758"/>
    </source>
</evidence>
<feature type="domain" description="Alcohol dehydrogenase-like N-terminal" evidence="4">
    <location>
        <begin position="28"/>
        <end position="119"/>
    </location>
</feature>
<dbReference type="GO" id="GO:0004745">
    <property type="term" value="F:all-trans-retinol dehydrogenase (NAD+) activity"/>
    <property type="evidence" value="ECO:0007669"/>
    <property type="project" value="TreeGrafter"/>
</dbReference>
<dbReference type="Gene3D" id="3.90.180.10">
    <property type="entry name" value="Medium-chain alcohol dehydrogenases, catalytic domain"/>
    <property type="match status" value="1"/>
</dbReference>
<dbReference type="EMBL" id="JACDTQ010000745">
    <property type="protein sequence ID" value="KAF5926663.1"/>
    <property type="molecule type" value="Genomic_DNA"/>
</dbReference>
<dbReference type="PROSITE" id="PS00059">
    <property type="entry name" value="ADH_ZINC"/>
    <property type="match status" value="1"/>
</dbReference>
<dbReference type="GO" id="GO:0008270">
    <property type="term" value="F:zinc ion binding"/>
    <property type="evidence" value="ECO:0007669"/>
    <property type="project" value="InterPro"/>
</dbReference>
<dbReference type="GO" id="GO:0005829">
    <property type="term" value="C:cytosol"/>
    <property type="evidence" value="ECO:0007669"/>
    <property type="project" value="TreeGrafter"/>
</dbReference>